<gene>
    <name evidence="1" type="ORF">PVK06_027679</name>
</gene>
<accession>A0ABR0P0X0</accession>
<proteinExistence type="predicted"/>
<reference evidence="1 2" key="1">
    <citation type="submission" date="2023-03" db="EMBL/GenBank/DDBJ databases">
        <title>WGS of Gossypium arboreum.</title>
        <authorList>
            <person name="Yu D."/>
        </authorList>
    </citation>
    <scope>NUCLEOTIDE SEQUENCE [LARGE SCALE GENOMIC DNA]</scope>
    <source>
        <tissue evidence="1">Leaf</tissue>
    </source>
</reference>
<dbReference type="EMBL" id="JARKNE010000008">
    <property type="protein sequence ID" value="KAK5812256.1"/>
    <property type="molecule type" value="Genomic_DNA"/>
</dbReference>
<dbReference type="Proteomes" id="UP001358586">
    <property type="component" value="Chromosome 8"/>
</dbReference>
<organism evidence="1 2">
    <name type="scientific">Gossypium arboreum</name>
    <name type="common">Tree cotton</name>
    <name type="synonym">Gossypium nanking</name>
    <dbReference type="NCBI Taxonomy" id="29729"/>
    <lineage>
        <taxon>Eukaryota</taxon>
        <taxon>Viridiplantae</taxon>
        <taxon>Streptophyta</taxon>
        <taxon>Embryophyta</taxon>
        <taxon>Tracheophyta</taxon>
        <taxon>Spermatophyta</taxon>
        <taxon>Magnoliopsida</taxon>
        <taxon>eudicotyledons</taxon>
        <taxon>Gunneridae</taxon>
        <taxon>Pentapetalae</taxon>
        <taxon>rosids</taxon>
        <taxon>malvids</taxon>
        <taxon>Malvales</taxon>
        <taxon>Malvaceae</taxon>
        <taxon>Malvoideae</taxon>
        <taxon>Gossypium</taxon>
    </lineage>
</organism>
<name>A0ABR0P0X0_GOSAR</name>
<sequence>MDKSCKFEGSDLGNMDDSLSKFTSHVKDWNRPVYGFIGTRKRQLMKLLGNIQKAMDQSTSRRLINLKMEVRNELESVLNHEELLWRQKARYNWLQFGDRNTSFFHSRTLQRRKANRIMALCISSGEWSADQLVFSDEAAICWCPQGVAEK</sequence>
<evidence type="ECO:0000313" key="2">
    <source>
        <dbReference type="Proteomes" id="UP001358586"/>
    </source>
</evidence>
<keyword evidence="2" id="KW-1185">Reference proteome</keyword>
<evidence type="ECO:0000313" key="1">
    <source>
        <dbReference type="EMBL" id="KAK5812256.1"/>
    </source>
</evidence>
<comment type="caution">
    <text evidence="1">The sequence shown here is derived from an EMBL/GenBank/DDBJ whole genome shotgun (WGS) entry which is preliminary data.</text>
</comment>
<protein>
    <submittedName>
        <fullName evidence="1">Uncharacterized protein</fullName>
    </submittedName>
</protein>